<comment type="subcellular location">
    <subcellularLocation>
        <location evidence="1">Cell envelope</location>
    </subcellularLocation>
</comment>
<dbReference type="Gene3D" id="6.20.50.140">
    <property type="match status" value="1"/>
</dbReference>
<keyword evidence="6" id="KW-1185">Reference proteome</keyword>
<dbReference type="InterPro" id="IPR011053">
    <property type="entry name" value="Single_hybrid_motif"/>
</dbReference>
<keyword evidence="2" id="KW-0175">Coiled coil</keyword>
<evidence type="ECO:0000313" key="6">
    <source>
        <dbReference type="Proteomes" id="UP001501166"/>
    </source>
</evidence>
<sequence>MKKKTWIGIILFLAFAGFVGYSIYSSSQEDDTVTVRTAEVTEDAITETVVTTGTIEPSQTQEVMGQGIVSELFVELGDTVEEGDTLVTYLDGTSFTANFSGTVTQLNIAEEETDANAQQGQASLVLSDLTVLEVSLDLSRSDAGLVEEGQDVLLTYGENEYEGTVEHIDPVATAQQTQMGSTTTLGAVISFDSDTEGLIAGFDIDVDIIVDSNDSALILPIEALNHDEDNQPYVYVLDGTVLNEVAIETGIQSDTVIEVTEGLSSGDEVVLSPSEELEDGMEVERED</sequence>
<dbReference type="Gene3D" id="2.40.30.170">
    <property type="match status" value="1"/>
</dbReference>
<evidence type="ECO:0000256" key="1">
    <source>
        <dbReference type="ARBA" id="ARBA00004196"/>
    </source>
</evidence>
<organism evidence="5 6">
    <name type="scientific">Alkalibacterium iburiense</name>
    <dbReference type="NCBI Taxonomy" id="290589"/>
    <lineage>
        <taxon>Bacteria</taxon>
        <taxon>Bacillati</taxon>
        <taxon>Bacillota</taxon>
        <taxon>Bacilli</taxon>
        <taxon>Lactobacillales</taxon>
        <taxon>Carnobacteriaceae</taxon>
        <taxon>Alkalibacterium</taxon>
    </lineage>
</organism>
<evidence type="ECO:0000259" key="4">
    <source>
        <dbReference type="Pfam" id="PF25989"/>
    </source>
</evidence>
<evidence type="ECO:0000256" key="2">
    <source>
        <dbReference type="ARBA" id="ARBA00023054"/>
    </source>
</evidence>
<feature type="region of interest" description="Disordered" evidence="3">
    <location>
        <begin position="267"/>
        <end position="287"/>
    </location>
</feature>
<gene>
    <name evidence="5" type="ORF">GCM10008932_12620</name>
</gene>
<dbReference type="Gene3D" id="2.40.50.100">
    <property type="match status" value="1"/>
</dbReference>
<dbReference type="PANTHER" id="PTHR32347">
    <property type="entry name" value="EFFLUX SYSTEM COMPONENT YKNX-RELATED"/>
    <property type="match status" value="1"/>
</dbReference>
<proteinExistence type="predicted"/>
<dbReference type="InterPro" id="IPR058637">
    <property type="entry name" value="YknX-like_C"/>
</dbReference>
<dbReference type="EMBL" id="BAAACW010000076">
    <property type="protein sequence ID" value="GAA0361493.1"/>
    <property type="molecule type" value="Genomic_DNA"/>
</dbReference>
<evidence type="ECO:0000256" key="3">
    <source>
        <dbReference type="SAM" id="MobiDB-lite"/>
    </source>
</evidence>
<dbReference type="Pfam" id="PF25989">
    <property type="entry name" value="YknX_C"/>
    <property type="match status" value="1"/>
</dbReference>
<feature type="compositionally biased region" description="Acidic residues" evidence="3">
    <location>
        <begin position="275"/>
        <end position="287"/>
    </location>
</feature>
<dbReference type="InterPro" id="IPR050465">
    <property type="entry name" value="UPF0194_transport"/>
</dbReference>
<comment type="caution">
    <text evidence="5">The sequence shown here is derived from an EMBL/GenBank/DDBJ whole genome shotgun (WGS) entry which is preliminary data.</text>
</comment>
<accession>A0ABN0XEF7</accession>
<dbReference type="SUPFAM" id="SSF51230">
    <property type="entry name" value="Single hybrid motif"/>
    <property type="match status" value="1"/>
</dbReference>
<dbReference type="RefSeq" id="WP_343754831.1">
    <property type="nucleotide sequence ID" value="NZ_BAAACW010000076.1"/>
</dbReference>
<protein>
    <recommendedName>
        <fullName evidence="4">YknX-like C-terminal permuted SH3-like domain-containing protein</fullName>
    </recommendedName>
</protein>
<feature type="domain" description="YknX-like C-terminal permuted SH3-like" evidence="4">
    <location>
        <begin position="217"/>
        <end position="284"/>
    </location>
</feature>
<dbReference type="Proteomes" id="UP001501166">
    <property type="component" value="Unassembled WGS sequence"/>
</dbReference>
<evidence type="ECO:0000313" key="5">
    <source>
        <dbReference type="EMBL" id="GAA0361493.1"/>
    </source>
</evidence>
<dbReference type="PANTHER" id="PTHR32347:SF14">
    <property type="entry name" value="EFFLUX SYSTEM COMPONENT YKNX-RELATED"/>
    <property type="match status" value="1"/>
</dbReference>
<reference evidence="6" key="1">
    <citation type="journal article" date="2019" name="Int. J. Syst. Evol. Microbiol.">
        <title>The Global Catalogue of Microorganisms (GCM) 10K type strain sequencing project: providing services to taxonomists for standard genome sequencing and annotation.</title>
        <authorList>
            <consortium name="The Broad Institute Genomics Platform"/>
            <consortium name="The Broad Institute Genome Sequencing Center for Infectious Disease"/>
            <person name="Wu L."/>
            <person name="Ma J."/>
        </authorList>
    </citation>
    <scope>NUCLEOTIDE SEQUENCE [LARGE SCALE GENOMIC DNA]</scope>
    <source>
        <strain evidence="6">JCM 12662</strain>
    </source>
</reference>
<name>A0ABN0XEF7_9LACT</name>